<comment type="caution">
    <text evidence="2">The sequence shown here is derived from an EMBL/GenBank/DDBJ whole genome shotgun (WGS) entry which is preliminary data.</text>
</comment>
<dbReference type="PANTHER" id="PTHR47074">
    <property type="entry name" value="BNAC02G40300D PROTEIN"/>
    <property type="match status" value="1"/>
</dbReference>
<dbReference type="InterPro" id="IPR012337">
    <property type="entry name" value="RNaseH-like_sf"/>
</dbReference>
<dbReference type="EMBL" id="JARPOI010000018">
    <property type="protein sequence ID" value="KAJ9135067.1"/>
    <property type="molecule type" value="Genomic_DNA"/>
</dbReference>
<dbReference type="InterPro" id="IPR052929">
    <property type="entry name" value="RNase_H-like_EbsB-rel"/>
</dbReference>
<dbReference type="InterPro" id="IPR036397">
    <property type="entry name" value="RNaseH_sf"/>
</dbReference>
<dbReference type="SUPFAM" id="SSF53098">
    <property type="entry name" value="Ribonuclease H-like"/>
    <property type="match status" value="1"/>
</dbReference>
<dbReference type="PANTHER" id="PTHR47074:SF11">
    <property type="entry name" value="REVERSE TRANSCRIPTASE-LIKE PROTEIN"/>
    <property type="match status" value="1"/>
</dbReference>
<dbReference type="Pfam" id="PF13456">
    <property type="entry name" value="RVT_3"/>
    <property type="match status" value="1"/>
</dbReference>
<dbReference type="InterPro" id="IPR002156">
    <property type="entry name" value="RNaseH_domain"/>
</dbReference>
<keyword evidence="3" id="KW-1185">Reference proteome</keyword>
<sequence length="156" mass="17577">MDYLKCNVDATVFASVGKVRAGGVIRDHEGKALFVCQISFNYVPDAAITEAISFREVLSWLKMKALHNIIFESDSLVLVQAIHGSSEDLSYFGSLVFDYKVLHRELFNCFVVFARRLANCVAHLLATSAISYPDLKDWGPFPPNFVLPIVFEDLQW</sequence>
<evidence type="ECO:0000313" key="3">
    <source>
        <dbReference type="Proteomes" id="UP001174677"/>
    </source>
</evidence>
<gene>
    <name evidence="2" type="ORF">P3X46_032288</name>
</gene>
<evidence type="ECO:0000259" key="1">
    <source>
        <dbReference type="Pfam" id="PF13456"/>
    </source>
</evidence>
<dbReference type="InterPro" id="IPR044730">
    <property type="entry name" value="RNase_H-like_dom_plant"/>
</dbReference>
<name>A0ABQ9KCU7_HEVBR</name>
<reference evidence="2 3" key="1">
    <citation type="journal article" date="2023" name="Plant Biotechnol. J.">
        <title>Chromosome-level wild Hevea brasiliensis genome provides new tools for genomic-assisted breeding and valuable loci to elevate rubber yield.</title>
        <authorList>
            <person name="Cheng H."/>
            <person name="Song X."/>
            <person name="Hu Y."/>
            <person name="Wu T."/>
            <person name="Yang Q."/>
            <person name="An Z."/>
            <person name="Feng S."/>
            <person name="Deng Z."/>
            <person name="Wu W."/>
            <person name="Zeng X."/>
            <person name="Tu M."/>
            <person name="Wang X."/>
            <person name="Huang H."/>
        </authorList>
    </citation>
    <scope>NUCLEOTIDE SEQUENCE [LARGE SCALE GENOMIC DNA]</scope>
    <source>
        <strain evidence="2">MT/VB/25A 57/8</strain>
    </source>
</reference>
<dbReference type="Proteomes" id="UP001174677">
    <property type="component" value="Chromosome 18"/>
</dbReference>
<evidence type="ECO:0000313" key="2">
    <source>
        <dbReference type="EMBL" id="KAJ9135067.1"/>
    </source>
</evidence>
<proteinExistence type="predicted"/>
<protein>
    <recommendedName>
        <fullName evidence="1">RNase H type-1 domain-containing protein</fullName>
    </recommendedName>
</protein>
<feature type="domain" description="RNase H type-1" evidence="1">
    <location>
        <begin position="7"/>
        <end position="129"/>
    </location>
</feature>
<accession>A0ABQ9KCU7</accession>
<organism evidence="2 3">
    <name type="scientific">Hevea brasiliensis</name>
    <name type="common">Para rubber tree</name>
    <name type="synonym">Siphonia brasiliensis</name>
    <dbReference type="NCBI Taxonomy" id="3981"/>
    <lineage>
        <taxon>Eukaryota</taxon>
        <taxon>Viridiplantae</taxon>
        <taxon>Streptophyta</taxon>
        <taxon>Embryophyta</taxon>
        <taxon>Tracheophyta</taxon>
        <taxon>Spermatophyta</taxon>
        <taxon>Magnoliopsida</taxon>
        <taxon>eudicotyledons</taxon>
        <taxon>Gunneridae</taxon>
        <taxon>Pentapetalae</taxon>
        <taxon>rosids</taxon>
        <taxon>fabids</taxon>
        <taxon>Malpighiales</taxon>
        <taxon>Euphorbiaceae</taxon>
        <taxon>Crotonoideae</taxon>
        <taxon>Micrandreae</taxon>
        <taxon>Hevea</taxon>
    </lineage>
</organism>
<dbReference type="Gene3D" id="3.30.420.10">
    <property type="entry name" value="Ribonuclease H-like superfamily/Ribonuclease H"/>
    <property type="match status" value="1"/>
</dbReference>
<dbReference type="CDD" id="cd06222">
    <property type="entry name" value="RNase_H_like"/>
    <property type="match status" value="1"/>
</dbReference>